<protein>
    <recommendedName>
        <fullName evidence="4 12">Nascent polypeptide-associated complex subunit beta</fullName>
    </recommendedName>
</protein>
<evidence type="ECO:0000313" key="16">
    <source>
        <dbReference type="Proteomes" id="UP000886653"/>
    </source>
</evidence>
<feature type="domain" description="NAC-A/B" evidence="14">
    <location>
        <begin position="39"/>
        <end position="105"/>
    </location>
</feature>
<evidence type="ECO:0000256" key="11">
    <source>
        <dbReference type="ARBA" id="ARBA00023242"/>
    </source>
</evidence>
<keyword evidence="5" id="KW-0813">Transport</keyword>
<comment type="caution">
    <text evidence="15">The sequence shown here is derived from an EMBL/GenBank/DDBJ whole genome shotgun (WGS) entry which is preliminary data.</text>
</comment>
<feature type="compositionally biased region" description="Polar residues" evidence="13">
    <location>
        <begin position="9"/>
        <end position="18"/>
    </location>
</feature>
<dbReference type="PROSITE" id="PS51151">
    <property type="entry name" value="NAC_AB"/>
    <property type="match status" value="1"/>
</dbReference>
<evidence type="ECO:0000256" key="12">
    <source>
        <dbReference type="RuleBase" id="RU361272"/>
    </source>
</evidence>
<keyword evidence="8" id="KW-0653">Protein transport</keyword>
<feature type="region of interest" description="Disordered" evidence="13">
    <location>
        <begin position="1"/>
        <end position="43"/>
    </location>
</feature>
<keyword evidence="9 12" id="KW-0805">Transcription regulation</keyword>
<dbReference type="FunFam" id="2.20.70.30:FF:000003">
    <property type="entry name" value="Nascent polypeptide-associated complex subunit beta"/>
    <property type="match status" value="1"/>
</dbReference>
<keyword evidence="6" id="KW-0963">Cytoplasm</keyword>
<dbReference type="PANTHER" id="PTHR10351">
    <property type="entry name" value="TRANSCRIPTION FACTOR BTF3 FAMILY MEMBER"/>
    <property type="match status" value="1"/>
</dbReference>
<dbReference type="GO" id="GO:0005634">
    <property type="term" value="C:nucleus"/>
    <property type="evidence" value="ECO:0007669"/>
    <property type="project" value="UniProtKB-SubCell"/>
</dbReference>
<keyword evidence="10 12" id="KW-0804">Transcription</keyword>
<dbReference type="AlphaFoldDB" id="A0A9P6TBP9"/>
<dbReference type="OrthoDB" id="8033832at2759"/>
<evidence type="ECO:0000256" key="2">
    <source>
        <dbReference type="ARBA" id="ARBA00004496"/>
    </source>
</evidence>
<gene>
    <name evidence="15" type="ORF">CROQUDRAFT_716397</name>
</gene>
<sequence length="179" mass="19323">MNAEKLKQLQAQTKTASKGQPRRKEIRKPKGFTATGGPGGDDKKLQAALKKLNVQPMTGIEEVNMFREEGSKILHFSNPKIHGAASMNTFAVHGVGQEKDLTELVPGILPQLGAESLANLRRLASSLGDLNNVNTGQFKPNAKPAGVISNEDDDDVPDLVETFDVEDTAARGQEYESVD</sequence>
<dbReference type="Proteomes" id="UP000886653">
    <property type="component" value="Unassembled WGS sequence"/>
</dbReference>
<feature type="compositionally biased region" description="Basic residues" evidence="13">
    <location>
        <begin position="20"/>
        <end position="30"/>
    </location>
</feature>
<evidence type="ECO:0000256" key="7">
    <source>
        <dbReference type="ARBA" id="ARBA00022491"/>
    </source>
</evidence>
<dbReference type="SMART" id="SM01407">
    <property type="entry name" value="NAC"/>
    <property type="match status" value="1"/>
</dbReference>
<dbReference type="EMBL" id="MU167287">
    <property type="protein sequence ID" value="KAG0144848.1"/>
    <property type="molecule type" value="Genomic_DNA"/>
</dbReference>
<evidence type="ECO:0000256" key="6">
    <source>
        <dbReference type="ARBA" id="ARBA00022490"/>
    </source>
</evidence>
<dbReference type="Gene3D" id="2.20.70.30">
    <property type="entry name" value="Nascent polypeptide-associated complex domain"/>
    <property type="match status" value="1"/>
</dbReference>
<dbReference type="CDD" id="cd22055">
    <property type="entry name" value="NAC_BTF3"/>
    <property type="match status" value="1"/>
</dbReference>
<evidence type="ECO:0000313" key="15">
    <source>
        <dbReference type="EMBL" id="KAG0144848.1"/>
    </source>
</evidence>
<dbReference type="GO" id="GO:0005737">
    <property type="term" value="C:cytoplasm"/>
    <property type="evidence" value="ECO:0007669"/>
    <property type="project" value="UniProtKB-SubCell"/>
</dbReference>
<dbReference type="InterPro" id="IPR038187">
    <property type="entry name" value="NAC_A/B_dom_sf"/>
</dbReference>
<comment type="similarity">
    <text evidence="3 12">Belongs to the NAC-beta family.</text>
</comment>
<proteinExistence type="inferred from homology"/>
<evidence type="ECO:0000256" key="4">
    <source>
        <dbReference type="ARBA" id="ARBA00022192"/>
    </source>
</evidence>
<evidence type="ECO:0000256" key="9">
    <source>
        <dbReference type="ARBA" id="ARBA00023015"/>
    </source>
</evidence>
<evidence type="ECO:0000256" key="10">
    <source>
        <dbReference type="ARBA" id="ARBA00023163"/>
    </source>
</evidence>
<dbReference type="Pfam" id="PF01849">
    <property type="entry name" value="NAC"/>
    <property type="match status" value="1"/>
</dbReference>
<dbReference type="InterPro" id="IPR039370">
    <property type="entry name" value="BTF3"/>
</dbReference>
<keyword evidence="7" id="KW-0678">Repressor</keyword>
<dbReference type="InterPro" id="IPR002715">
    <property type="entry name" value="Nas_poly-pep-assoc_cplx_dom"/>
</dbReference>
<evidence type="ECO:0000256" key="5">
    <source>
        <dbReference type="ARBA" id="ARBA00022448"/>
    </source>
</evidence>
<evidence type="ECO:0000256" key="13">
    <source>
        <dbReference type="SAM" id="MobiDB-lite"/>
    </source>
</evidence>
<comment type="subcellular location">
    <subcellularLocation>
        <location evidence="2">Cytoplasm</location>
    </subcellularLocation>
    <subcellularLocation>
        <location evidence="1">Nucleus</location>
    </subcellularLocation>
</comment>
<keyword evidence="11" id="KW-0539">Nucleus</keyword>
<reference evidence="15" key="1">
    <citation type="submission" date="2013-11" db="EMBL/GenBank/DDBJ databases">
        <title>Genome sequence of the fusiform rust pathogen reveals effectors for host alternation and coevolution with pine.</title>
        <authorList>
            <consortium name="DOE Joint Genome Institute"/>
            <person name="Smith K."/>
            <person name="Pendleton A."/>
            <person name="Kubisiak T."/>
            <person name="Anderson C."/>
            <person name="Salamov A."/>
            <person name="Aerts A."/>
            <person name="Riley R."/>
            <person name="Clum A."/>
            <person name="Lindquist E."/>
            <person name="Ence D."/>
            <person name="Campbell M."/>
            <person name="Kronenberg Z."/>
            <person name="Feau N."/>
            <person name="Dhillon B."/>
            <person name="Hamelin R."/>
            <person name="Burleigh J."/>
            <person name="Smith J."/>
            <person name="Yandell M."/>
            <person name="Nelson C."/>
            <person name="Grigoriev I."/>
            <person name="Davis J."/>
        </authorList>
    </citation>
    <scope>NUCLEOTIDE SEQUENCE</scope>
    <source>
        <strain evidence="15">G11</strain>
    </source>
</reference>
<dbReference type="GO" id="GO:0015031">
    <property type="term" value="P:protein transport"/>
    <property type="evidence" value="ECO:0007669"/>
    <property type="project" value="UniProtKB-KW"/>
</dbReference>
<evidence type="ECO:0000256" key="8">
    <source>
        <dbReference type="ARBA" id="ARBA00022927"/>
    </source>
</evidence>
<organism evidence="15 16">
    <name type="scientific">Cronartium quercuum f. sp. fusiforme G11</name>
    <dbReference type="NCBI Taxonomy" id="708437"/>
    <lineage>
        <taxon>Eukaryota</taxon>
        <taxon>Fungi</taxon>
        <taxon>Dikarya</taxon>
        <taxon>Basidiomycota</taxon>
        <taxon>Pucciniomycotina</taxon>
        <taxon>Pucciniomycetes</taxon>
        <taxon>Pucciniales</taxon>
        <taxon>Coleosporiaceae</taxon>
        <taxon>Cronartium</taxon>
    </lineage>
</organism>
<evidence type="ECO:0000256" key="3">
    <source>
        <dbReference type="ARBA" id="ARBA00005296"/>
    </source>
</evidence>
<name>A0A9P6TBP9_9BASI</name>
<evidence type="ECO:0000259" key="14">
    <source>
        <dbReference type="PROSITE" id="PS51151"/>
    </source>
</evidence>
<comment type="subunit">
    <text evidence="12">Part of the nascent polypeptide-associated complex (NAC).</text>
</comment>
<accession>A0A9P6TBP9</accession>
<keyword evidence="16" id="KW-1185">Reference proteome</keyword>
<evidence type="ECO:0000256" key="1">
    <source>
        <dbReference type="ARBA" id="ARBA00004123"/>
    </source>
</evidence>